<evidence type="ECO:0000259" key="6">
    <source>
        <dbReference type="PROSITE" id="PS50102"/>
    </source>
</evidence>
<dbReference type="AlphaFoldDB" id="A0AAV7VFT6"/>
<dbReference type="InterPro" id="IPR012677">
    <property type="entry name" value="Nucleotide-bd_a/b_plait_sf"/>
</dbReference>
<dbReference type="PROSITE" id="PS50102">
    <property type="entry name" value="RRM"/>
    <property type="match status" value="1"/>
</dbReference>
<dbReference type="PANTHER" id="PTHR16105:SF2">
    <property type="entry name" value="RNA-BINDING PROTEIN 41"/>
    <property type="match status" value="1"/>
</dbReference>
<dbReference type="PANTHER" id="PTHR16105">
    <property type="entry name" value="RNA-BINDING REGION-CONTAINING PROTEIN 3"/>
    <property type="match status" value="1"/>
</dbReference>
<dbReference type="CDD" id="cd12239">
    <property type="entry name" value="RRM2_RBM40_like"/>
    <property type="match status" value="1"/>
</dbReference>
<dbReference type="InterPro" id="IPR035979">
    <property type="entry name" value="RBD_domain_sf"/>
</dbReference>
<comment type="caution">
    <text evidence="7">The sequence shown here is derived from an EMBL/GenBank/DDBJ whole genome shotgun (WGS) entry which is preliminary data.</text>
</comment>
<keyword evidence="1 5" id="KW-0694">RNA-binding</keyword>
<evidence type="ECO:0000256" key="5">
    <source>
        <dbReference type="PROSITE-ProRule" id="PRU00176"/>
    </source>
</evidence>
<dbReference type="Pfam" id="PF00076">
    <property type="entry name" value="RRM_1"/>
    <property type="match status" value="1"/>
</dbReference>
<name>A0AAV7VFT6_PLEWA</name>
<evidence type="ECO:0000313" key="7">
    <source>
        <dbReference type="EMBL" id="KAJ1199316.1"/>
    </source>
</evidence>
<evidence type="ECO:0000256" key="4">
    <source>
        <dbReference type="ARBA" id="ARBA00075590"/>
    </source>
</evidence>
<accession>A0AAV7VFT6</accession>
<dbReference type="SUPFAM" id="SSF54928">
    <property type="entry name" value="RNA-binding domain, RBD"/>
    <property type="match status" value="1"/>
</dbReference>
<dbReference type="Proteomes" id="UP001066276">
    <property type="component" value="Chromosome 2_1"/>
</dbReference>
<dbReference type="InterPro" id="IPR000504">
    <property type="entry name" value="RRM_dom"/>
</dbReference>
<proteinExistence type="predicted"/>
<dbReference type="GO" id="GO:0005689">
    <property type="term" value="C:U12-type spliceosomal complex"/>
    <property type="evidence" value="ECO:0007669"/>
    <property type="project" value="TreeGrafter"/>
</dbReference>
<dbReference type="Gene3D" id="3.30.70.330">
    <property type="match status" value="1"/>
</dbReference>
<gene>
    <name evidence="7" type="ORF">NDU88_003153</name>
</gene>
<dbReference type="GO" id="GO:0097157">
    <property type="term" value="F:pre-mRNA intronic binding"/>
    <property type="evidence" value="ECO:0007669"/>
    <property type="project" value="TreeGrafter"/>
</dbReference>
<dbReference type="GO" id="GO:0030626">
    <property type="term" value="F:U12 snRNA binding"/>
    <property type="evidence" value="ECO:0007669"/>
    <property type="project" value="TreeGrafter"/>
</dbReference>
<dbReference type="InterPro" id="IPR045164">
    <property type="entry name" value="RBM41/RNPC3"/>
</dbReference>
<comment type="function">
    <text evidence="2">May bind RNA.</text>
</comment>
<organism evidence="7 8">
    <name type="scientific">Pleurodeles waltl</name>
    <name type="common">Iberian ribbed newt</name>
    <dbReference type="NCBI Taxonomy" id="8319"/>
    <lineage>
        <taxon>Eukaryota</taxon>
        <taxon>Metazoa</taxon>
        <taxon>Chordata</taxon>
        <taxon>Craniata</taxon>
        <taxon>Vertebrata</taxon>
        <taxon>Euteleostomi</taxon>
        <taxon>Amphibia</taxon>
        <taxon>Batrachia</taxon>
        <taxon>Caudata</taxon>
        <taxon>Salamandroidea</taxon>
        <taxon>Salamandridae</taxon>
        <taxon>Pleurodelinae</taxon>
        <taxon>Pleurodeles</taxon>
    </lineage>
</organism>
<dbReference type="GO" id="GO:0000398">
    <property type="term" value="P:mRNA splicing, via spliceosome"/>
    <property type="evidence" value="ECO:0007669"/>
    <property type="project" value="TreeGrafter"/>
</dbReference>
<protein>
    <recommendedName>
        <fullName evidence="3">RNA-binding protein 41</fullName>
    </recommendedName>
    <alternativeName>
        <fullName evidence="4">RNA-binding motif protein 41</fullName>
    </alternativeName>
</protein>
<keyword evidence="8" id="KW-1185">Reference proteome</keyword>
<evidence type="ECO:0000256" key="1">
    <source>
        <dbReference type="ARBA" id="ARBA00022884"/>
    </source>
</evidence>
<dbReference type="FunFam" id="3.30.70.330:FF:000252">
    <property type="entry name" value="RNA binding motif protein 41"/>
    <property type="match status" value="1"/>
</dbReference>
<sequence>MRRVNSSLSSDDFILEDLETEGQRQLKSLLHHQLDTSISVERCLSKKRCFAPATVYKPFGEEAAGTMTLSQFQNLQESDRETASLRELGLTDSEILLWKSRDSGSKVSGLGAAPDAVNERLSAIEDKISEHRRILSLPQRFAGSKQLNRREMEIENALFQGADRHSFLKALYYQDETVNPTGTGCHQGSSMDAVYNEIIKPTTAGNPQLAKSNSSSPTCIVPDTSPAVCGEEDLSTDLNRPQHFLKKTENDKEFLRLPATETTGAPSVGNRGPVVVTEHVEFVTEEEIKKNRLSEDEIRKIPRFASYSPGNPSKVLYLKNLSPRVTPKDLFSLFARFQHKNEPQINFRVLTGRMRGQAFITFPSVAVAENARLLVNGYNLLGKPLVIEFGKNKPETLNLHS</sequence>
<evidence type="ECO:0000313" key="8">
    <source>
        <dbReference type="Proteomes" id="UP001066276"/>
    </source>
</evidence>
<feature type="domain" description="RRM" evidence="6">
    <location>
        <begin position="314"/>
        <end position="392"/>
    </location>
</feature>
<dbReference type="EMBL" id="JANPWB010000003">
    <property type="protein sequence ID" value="KAJ1199316.1"/>
    <property type="molecule type" value="Genomic_DNA"/>
</dbReference>
<evidence type="ECO:0000256" key="2">
    <source>
        <dbReference type="ARBA" id="ARBA00056959"/>
    </source>
</evidence>
<reference evidence="7" key="1">
    <citation type="journal article" date="2022" name="bioRxiv">
        <title>Sequencing and chromosome-scale assembly of the giantPleurodeles waltlgenome.</title>
        <authorList>
            <person name="Brown T."/>
            <person name="Elewa A."/>
            <person name="Iarovenko S."/>
            <person name="Subramanian E."/>
            <person name="Araus A.J."/>
            <person name="Petzold A."/>
            <person name="Susuki M."/>
            <person name="Suzuki K.-i.T."/>
            <person name="Hayashi T."/>
            <person name="Toyoda A."/>
            <person name="Oliveira C."/>
            <person name="Osipova E."/>
            <person name="Leigh N.D."/>
            <person name="Simon A."/>
            <person name="Yun M.H."/>
        </authorList>
    </citation>
    <scope>NUCLEOTIDE SEQUENCE</scope>
    <source>
        <strain evidence="7">20211129_DDA</strain>
        <tissue evidence="7">Liver</tissue>
    </source>
</reference>
<evidence type="ECO:0000256" key="3">
    <source>
        <dbReference type="ARBA" id="ARBA00067964"/>
    </source>
</evidence>
<dbReference type="SMART" id="SM00360">
    <property type="entry name" value="RRM"/>
    <property type="match status" value="1"/>
</dbReference>